<dbReference type="KEGG" id="msea:METESE_07230"/>
<reference evidence="1" key="1">
    <citation type="journal article" date="2023" name="Int. J. Syst. Evol. Microbiol.">
        <title>Mesoterricola silvestris gen. nov., sp. nov., Mesoterricola sediminis sp. nov., Geothrix oryzae sp. nov., Geothrix edaphica sp. nov., Geothrix rubra sp. nov., and Geothrix limicola sp. nov., six novel members of Acidobacteriota isolated from soils.</title>
        <authorList>
            <person name="Itoh H."/>
            <person name="Sugisawa Y."/>
            <person name="Mise K."/>
            <person name="Xu Z."/>
            <person name="Kuniyasu M."/>
            <person name="Ushijima N."/>
            <person name="Kawano K."/>
            <person name="Kobayashi E."/>
            <person name="Shiratori Y."/>
            <person name="Masuda Y."/>
            <person name="Senoo K."/>
        </authorList>
    </citation>
    <scope>NUCLEOTIDE SEQUENCE</scope>
    <source>
        <strain evidence="1">W786</strain>
    </source>
</reference>
<sequence length="278" mass="29932">MNGEAPTGVGLGLRLPFLGEAAARDLDVPFWEIAPENVIGGGGAEADLIRRALARRPVISHGLSLGVGGFDPLDGTYLDQLGAFLEATGSPWHSEHLCFTAVDGATTLDLLPMPFTRDSARHAAARSRALRAALPVPLLLENITYYGELGHADLTEAQFLAEVLEGADVGWLLDVNNVYVNALNFGFDPFRWLEAMPLDRVAQMHVAGHHTWEGLVVDTHGAPVPLPVVDLMAFALARIGRPVPVLLERDNHIPPLPELLAERARLQEAYDQALAATA</sequence>
<dbReference type="InterPro" id="IPR007801">
    <property type="entry name" value="MbnB/TglH/ChrH"/>
</dbReference>
<dbReference type="PANTHER" id="PTHR42194:SF1">
    <property type="entry name" value="UPF0276 PROTEIN HI_1600"/>
    <property type="match status" value="1"/>
</dbReference>
<gene>
    <name evidence="1" type="ORF">METESE_07230</name>
</gene>
<dbReference type="Proteomes" id="UP001228113">
    <property type="component" value="Chromosome"/>
</dbReference>
<dbReference type="Pfam" id="PF05114">
    <property type="entry name" value="MbnB_TglH_ChrH"/>
    <property type="match status" value="1"/>
</dbReference>
<proteinExistence type="predicted"/>
<dbReference type="SUPFAM" id="SSF51658">
    <property type="entry name" value="Xylose isomerase-like"/>
    <property type="match status" value="1"/>
</dbReference>
<keyword evidence="2" id="KW-1185">Reference proteome</keyword>
<dbReference type="Gene3D" id="3.20.20.150">
    <property type="entry name" value="Divalent-metal-dependent TIM barrel enzymes"/>
    <property type="match status" value="1"/>
</dbReference>
<dbReference type="NCBIfam" id="NF003818">
    <property type="entry name" value="PRK05409.1"/>
    <property type="match status" value="1"/>
</dbReference>
<dbReference type="AlphaFoldDB" id="A0AA48GWM4"/>
<name>A0AA48GWM4_9BACT</name>
<dbReference type="EMBL" id="AP027081">
    <property type="protein sequence ID" value="BDU75765.1"/>
    <property type="molecule type" value="Genomic_DNA"/>
</dbReference>
<protein>
    <submittedName>
        <fullName evidence="1">UPF0276 protein</fullName>
    </submittedName>
</protein>
<evidence type="ECO:0000313" key="1">
    <source>
        <dbReference type="EMBL" id="BDU75765.1"/>
    </source>
</evidence>
<accession>A0AA48GWM4</accession>
<dbReference type="PANTHER" id="PTHR42194">
    <property type="entry name" value="UPF0276 PROTEIN HI_1600"/>
    <property type="match status" value="1"/>
</dbReference>
<dbReference type="RefSeq" id="WP_279341729.1">
    <property type="nucleotide sequence ID" value="NZ_AP027081.1"/>
</dbReference>
<evidence type="ECO:0000313" key="2">
    <source>
        <dbReference type="Proteomes" id="UP001228113"/>
    </source>
</evidence>
<dbReference type="InterPro" id="IPR036237">
    <property type="entry name" value="Xyl_isomerase-like_sf"/>
</dbReference>
<organism evidence="1 2">
    <name type="scientific">Mesoterricola sediminis</name>
    <dbReference type="NCBI Taxonomy" id="2927980"/>
    <lineage>
        <taxon>Bacteria</taxon>
        <taxon>Pseudomonadati</taxon>
        <taxon>Acidobacteriota</taxon>
        <taxon>Holophagae</taxon>
        <taxon>Holophagales</taxon>
        <taxon>Holophagaceae</taxon>
        <taxon>Mesoterricola</taxon>
    </lineage>
</organism>